<keyword evidence="1" id="KW-0472">Membrane</keyword>
<evidence type="ECO:0000313" key="3">
    <source>
        <dbReference type="Proteomes" id="UP000257109"/>
    </source>
</evidence>
<proteinExistence type="predicted"/>
<feature type="transmembrane region" description="Helical" evidence="1">
    <location>
        <begin position="39"/>
        <end position="67"/>
    </location>
</feature>
<dbReference type="EMBL" id="QJKJ01005478">
    <property type="protein sequence ID" value="RDX90142.1"/>
    <property type="molecule type" value="Genomic_DNA"/>
</dbReference>
<keyword evidence="1" id="KW-1133">Transmembrane helix</keyword>
<feature type="non-terminal residue" evidence="2">
    <location>
        <position position="1"/>
    </location>
</feature>
<keyword evidence="1" id="KW-0812">Transmembrane</keyword>
<dbReference type="Proteomes" id="UP000257109">
    <property type="component" value="Unassembled WGS sequence"/>
</dbReference>
<accession>A0A371GHX2</accession>
<dbReference type="STRING" id="157652.A0A371GHX2"/>
<organism evidence="2 3">
    <name type="scientific">Mucuna pruriens</name>
    <name type="common">Velvet bean</name>
    <name type="synonym">Dolichos pruriens</name>
    <dbReference type="NCBI Taxonomy" id="157652"/>
    <lineage>
        <taxon>Eukaryota</taxon>
        <taxon>Viridiplantae</taxon>
        <taxon>Streptophyta</taxon>
        <taxon>Embryophyta</taxon>
        <taxon>Tracheophyta</taxon>
        <taxon>Spermatophyta</taxon>
        <taxon>Magnoliopsida</taxon>
        <taxon>eudicotyledons</taxon>
        <taxon>Gunneridae</taxon>
        <taxon>Pentapetalae</taxon>
        <taxon>rosids</taxon>
        <taxon>fabids</taxon>
        <taxon>Fabales</taxon>
        <taxon>Fabaceae</taxon>
        <taxon>Papilionoideae</taxon>
        <taxon>50 kb inversion clade</taxon>
        <taxon>NPAAA clade</taxon>
        <taxon>indigoferoid/millettioid clade</taxon>
        <taxon>Phaseoleae</taxon>
        <taxon>Mucuna</taxon>
    </lineage>
</organism>
<reference evidence="2" key="1">
    <citation type="submission" date="2018-05" db="EMBL/GenBank/DDBJ databases">
        <title>Draft genome of Mucuna pruriens seed.</title>
        <authorList>
            <person name="Nnadi N.E."/>
            <person name="Vos R."/>
            <person name="Hasami M.H."/>
            <person name="Devisetty U.K."/>
            <person name="Aguiy J.C."/>
        </authorList>
    </citation>
    <scope>NUCLEOTIDE SEQUENCE [LARGE SCALE GENOMIC DNA]</scope>
    <source>
        <strain evidence="2">JCA_2017</strain>
    </source>
</reference>
<dbReference type="AlphaFoldDB" id="A0A371GHX2"/>
<evidence type="ECO:0000313" key="2">
    <source>
        <dbReference type="EMBL" id="RDX90142.1"/>
    </source>
</evidence>
<gene>
    <name evidence="2" type="primary">PHT2-1</name>
    <name evidence="2" type="ORF">CR513_28022</name>
</gene>
<evidence type="ECO:0000256" key="1">
    <source>
        <dbReference type="SAM" id="Phobius"/>
    </source>
</evidence>
<protein>
    <submittedName>
        <fullName evidence="2">Inorganic phosphate transporter 2-1, chloroplastic</fullName>
    </submittedName>
</protein>
<comment type="caution">
    <text evidence="2">The sequence shown here is derived from an EMBL/GenBank/DDBJ whole genome shotgun (WGS) entry which is preliminary data.</text>
</comment>
<dbReference type="OrthoDB" id="260807at2759"/>
<sequence>MLGLVLPISATHTLVGGVMGVRFSRGLNRVISETVEEIIWVITIPVGATLSIFYTWILTKILSYILVIQDMKAYI</sequence>
<keyword evidence="3" id="KW-1185">Reference proteome</keyword>
<name>A0A371GHX2_MUCPR</name>